<evidence type="ECO:0000256" key="1">
    <source>
        <dbReference type="SAM" id="Coils"/>
    </source>
</evidence>
<sequence length="80" mass="8765">MARSKVSARDALLKVQRQREELAAEEAKLREGAAAELGKVLLECGAEVLEPAQMRQLMRQSMALGIEESLNRLASTPKST</sequence>
<dbReference type="Proteomes" id="UP001589943">
    <property type="component" value="Unassembled WGS sequence"/>
</dbReference>
<keyword evidence="4" id="KW-1185">Reference proteome</keyword>
<accession>A0ABV6PNW6</accession>
<dbReference type="RefSeq" id="WP_379482202.1">
    <property type="nucleotide sequence ID" value="NZ_JBHLTL010000011.1"/>
</dbReference>
<reference evidence="3 4" key="1">
    <citation type="submission" date="2024-09" db="EMBL/GenBank/DDBJ databases">
        <authorList>
            <person name="Sun Q."/>
            <person name="Mori K."/>
        </authorList>
    </citation>
    <scope>NUCLEOTIDE SEQUENCE [LARGE SCALE GENOMIC DNA]</scope>
    <source>
        <strain evidence="3 4">NCAIM B.02537</strain>
    </source>
</reference>
<dbReference type="Pfam" id="PF20031">
    <property type="entry name" value="DUF6437"/>
    <property type="match status" value="1"/>
</dbReference>
<comment type="caution">
    <text evidence="3">The sequence shown here is derived from an EMBL/GenBank/DDBJ whole genome shotgun (WGS) entry which is preliminary data.</text>
</comment>
<evidence type="ECO:0000259" key="2">
    <source>
        <dbReference type="Pfam" id="PF20031"/>
    </source>
</evidence>
<dbReference type="EMBL" id="JBHLTL010000011">
    <property type="protein sequence ID" value="MFC0590768.1"/>
    <property type="molecule type" value="Genomic_DNA"/>
</dbReference>
<protein>
    <submittedName>
        <fullName evidence="3">DUF6437 family protein</fullName>
    </submittedName>
</protein>
<name>A0ABV6PNW6_9SPHN</name>
<evidence type="ECO:0000313" key="4">
    <source>
        <dbReference type="Proteomes" id="UP001589943"/>
    </source>
</evidence>
<feature type="domain" description="DUF64370" evidence="2">
    <location>
        <begin position="1"/>
        <end position="75"/>
    </location>
</feature>
<gene>
    <name evidence="3" type="ORF">ACFFF7_15270</name>
</gene>
<dbReference type="InterPro" id="IPR045496">
    <property type="entry name" value="DUF6437"/>
</dbReference>
<feature type="coiled-coil region" evidence="1">
    <location>
        <begin position="5"/>
        <end position="35"/>
    </location>
</feature>
<proteinExistence type="predicted"/>
<organism evidence="3 4">
    <name type="scientific">Novosphingobium aquiterrae</name>
    <dbReference type="NCBI Taxonomy" id="624388"/>
    <lineage>
        <taxon>Bacteria</taxon>
        <taxon>Pseudomonadati</taxon>
        <taxon>Pseudomonadota</taxon>
        <taxon>Alphaproteobacteria</taxon>
        <taxon>Sphingomonadales</taxon>
        <taxon>Sphingomonadaceae</taxon>
        <taxon>Novosphingobium</taxon>
    </lineage>
</organism>
<keyword evidence="1" id="KW-0175">Coiled coil</keyword>
<evidence type="ECO:0000313" key="3">
    <source>
        <dbReference type="EMBL" id="MFC0590768.1"/>
    </source>
</evidence>